<dbReference type="SUPFAM" id="SSF47762">
    <property type="entry name" value="PAH2 domain"/>
    <property type="match status" value="2"/>
</dbReference>
<dbReference type="InterPro" id="IPR039774">
    <property type="entry name" value="Sin3-like"/>
</dbReference>
<evidence type="ECO:0000256" key="1">
    <source>
        <dbReference type="ARBA" id="ARBA00004123"/>
    </source>
</evidence>
<keyword evidence="7" id="KW-0732">Signal</keyword>
<comment type="caution">
    <text evidence="9">The sequence shown here is derived from an EMBL/GenBank/DDBJ whole genome shotgun (WGS) entry which is preliminary data.</text>
</comment>
<dbReference type="EMBL" id="QLNT01000002">
    <property type="protein sequence ID" value="KAF3076512.1"/>
    <property type="molecule type" value="Genomic_DNA"/>
</dbReference>
<dbReference type="Pfam" id="PF02671">
    <property type="entry name" value="PAH"/>
    <property type="match status" value="2"/>
</dbReference>
<feature type="region of interest" description="Disordered" evidence="6">
    <location>
        <begin position="284"/>
        <end position="305"/>
    </location>
</feature>
<keyword evidence="4 5" id="KW-0539">Nucleus</keyword>
<feature type="signal peptide" evidence="7">
    <location>
        <begin position="1"/>
        <end position="24"/>
    </location>
</feature>
<dbReference type="AlphaFoldDB" id="A0A9P4XR19"/>
<dbReference type="PANTHER" id="PTHR12346:SF0">
    <property type="entry name" value="SIN3A, ISOFORM G"/>
    <property type="match status" value="1"/>
</dbReference>
<evidence type="ECO:0000256" key="2">
    <source>
        <dbReference type="ARBA" id="ARBA00022491"/>
    </source>
</evidence>
<gene>
    <name evidence="9" type="ORF">CFAM422_001365</name>
</gene>
<dbReference type="Proteomes" id="UP000801864">
    <property type="component" value="Unassembled WGS sequence"/>
</dbReference>
<feature type="region of interest" description="Disordered" evidence="6">
    <location>
        <begin position="622"/>
        <end position="655"/>
    </location>
</feature>
<dbReference type="InterPro" id="IPR038305">
    <property type="entry name" value="HeLo_sf"/>
</dbReference>
<dbReference type="InterPro" id="IPR036600">
    <property type="entry name" value="PAH_sf"/>
</dbReference>
<dbReference type="GO" id="GO:0070822">
    <property type="term" value="C:Sin3-type complex"/>
    <property type="evidence" value="ECO:0007669"/>
    <property type="project" value="TreeGrafter"/>
</dbReference>
<feature type="compositionally biased region" description="Polar residues" evidence="6">
    <location>
        <begin position="642"/>
        <end position="655"/>
    </location>
</feature>
<feature type="domain" description="Prion-inhibition and propagation HeLo" evidence="8">
    <location>
        <begin position="6"/>
        <end position="207"/>
    </location>
</feature>
<dbReference type="Gene3D" id="1.20.1160.11">
    <property type="entry name" value="Paired amphipathic helix"/>
    <property type="match status" value="2"/>
</dbReference>
<dbReference type="GO" id="GO:0000122">
    <property type="term" value="P:negative regulation of transcription by RNA polymerase II"/>
    <property type="evidence" value="ECO:0007669"/>
    <property type="project" value="TreeGrafter"/>
</dbReference>
<organism evidence="9 10">
    <name type="scientific">Trichoderma lentiforme</name>
    <dbReference type="NCBI Taxonomy" id="1567552"/>
    <lineage>
        <taxon>Eukaryota</taxon>
        <taxon>Fungi</taxon>
        <taxon>Dikarya</taxon>
        <taxon>Ascomycota</taxon>
        <taxon>Pezizomycotina</taxon>
        <taxon>Sordariomycetes</taxon>
        <taxon>Hypocreomycetidae</taxon>
        <taxon>Hypocreales</taxon>
        <taxon>Hypocreaceae</taxon>
        <taxon>Trichoderma</taxon>
    </lineage>
</organism>
<dbReference type="InterPro" id="IPR029498">
    <property type="entry name" value="HeLo_dom"/>
</dbReference>
<dbReference type="Pfam" id="PF14479">
    <property type="entry name" value="HeLo"/>
    <property type="match status" value="1"/>
</dbReference>
<comment type="subcellular location">
    <subcellularLocation>
        <location evidence="1 5">Nucleus</location>
    </subcellularLocation>
</comment>
<evidence type="ECO:0000256" key="6">
    <source>
        <dbReference type="SAM" id="MobiDB-lite"/>
    </source>
</evidence>
<feature type="chain" id="PRO_5040336460" evidence="7">
    <location>
        <begin position="25"/>
        <end position="655"/>
    </location>
</feature>
<dbReference type="PROSITE" id="PS51477">
    <property type="entry name" value="PAH"/>
    <property type="match status" value="2"/>
</dbReference>
<reference evidence="9 10" key="1">
    <citation type="submission" date="2018-06" db="EMBL/GenBank/DDBJ databases">
        <title>Genome analysis of cellulolytic fungus Trichoderma lentiforme CFAM-422.</title>
        <authorList>
            <person name="Steindorff A.S."/>
            <person name="Formighieri E.F."/>
            <person name="Midorikawa G.E.O."/>
            <person name="Tamietti M.S."/>
            <person name="Ramos E.Z."/>
            <person name="Silva A.S."/>
            <person name="Bon E.P.S."/>
            <person name="Mendes T.D."/>
            <person name="Damaso M.C.T."/>
            <person name="Favaro L.C.L."/>
        </authorList>
    </citation>
    <scope>NUCLEOTIDE SEQUENCE [LARGE SCALE GENOMIC DNA]</scope>
    <source>
        <strain evidence="9 10">CFAM-422</strain>
    </source>
</reference>
<dbReference type="FunFam" id="1.20.1160.11:FF:000003">
    <property type="entry name" value="Paired amphipathic helix SIN3-like protein"/>
    <property type="match status" value="1"/>
</dbReference>
<dbReference type="GO" id="GO:0003714">
    <property type="term" value="F:transcription corepressor activity"/>
    <property type="evidence" value="ECO:0007669"/>
    <property type="project" value="InterPro"/>
</dbReference>
<dbReference type="Gene3D" id="1.20.120.1020">
    <property type="entry name" value="Prion-inhibition and propagation, HeLo domain"/>
    <property type="match status" value="1"/>
</dbReference>
<evidence type="ECO:0000259" key="8">
    <source>
        <dbReference type="Pfam" id="PF14479"/>
    </source>
</evidence>
<name>A0A9P4XR19_9HYPO</name>
<evidence type="ECO:0000256" key="7">
    <source>
        <dbReference type="SAM" id="SignalP"/>
    </source>
</evidence>
<dbReference type="InterPro" id="IPR003822">
    <property type="entry name" value="PAH"/>
</dbReference>
<evidence type="ECO:0000313" key="9">
    <source>
        <dbReference type="EMBL" id="KAF3076512.1"/>
    </source>
</evidence>
<sequence length="655" mass="74871">MAEIIGTIASVLTLVGLLEGCIDACELIRAARNQEKDLEKLDLKLALEQCRLKSWGKSMGLIREAGRSRRSLLEDFEFCAVVQRALELIVKLLTDSERLSSRYGAKQVAVEEGVQLVAKSRSVSKLKAAFKRLTITDSTHEQATKVKRKSFWVLHDRKKYEDLIVELRELVDGVEKITKDLVGREQQQDLVISRINTINDIRTLNMLSEACELDYPAISDATSIRADTISMVSTQQGKIIGWIDAIDETVAADSQMEVTEEMESWDLRAFREQYLGLLNISRTQEPSKNDQPLDPDQPSRQSPVDFNEALTYVDKVKVRFHSRHMMYKYFLDILQTYQRDMLPIKEVHDSLTKLFESEPDLMEGFNQFLPIDWPRNEAKPLQDGDSSTEASIGLNALIYMDYLRETTGYKRYNKFSDILRRFQHQDINAADAMRQVMLLFHDRHDLLRRFNIFLPPGYAIFGEDGAPQATTPEGHTWDIASLLAESTNNETIFLSEETASVRINTQLREKPGRRYRVKRLSRQVDMNSLVVLKYLEELVLFRQDVEREVLVFPPNISLARQHALCTLSHRLGLSYNTFAGETAGNQIVVSRLPRKPYGSLTPLRRSLMVKNLKYNSRTAIDSEDSNASWELEEQGADLESQGWETASSVAEDSDQ</sequence>
<evidence type="ECO:0000256" key="4">
    <source>
        <dbReference type="ARBA" id="ARBA00023242"/>
    </source>
</evidence>
<evidence type="ECO:0000256" key="5">
    <source>
        <dbReference type="PROSITE-ProRule" id="PRU00810"/>
    </source>
</evidence>
<keyword evidence="3" id="KW-0677">Repeat</keyword>
<keyword evidence="2" id="KW-0678">Repressor</keyword>
<evidence type="ECO:0000256" key="3">
    <source>
        <dbReference type="ARBA" id="ARBA00022737"/>
    </source>
</evidence>
<dbReference type="PANTHER" id="PTHR12346">
    <property type="entry name" value="SIN3B-RELATED"/>
    <property type="match status" value="1"/>
</dbReference>
<keyword evidence="10" id="KW-1185">Reference proteome</keyword>
<protein>
    <submittedName>
        <fullName evidence="9">Transcriptional regulatory protein SIN3</fullName>
    </submittedName>
</protein>
<evidence type="ECO:0000313" key="10">
    <source>
        <dbReference type="Proteomes" id="UP000801864"/>
    </source>
</evidence>
<accession>A0A9P4XR19</accession>
<proteinExistence type="predicted"/>